<comment type="similarity">
    <text evidence="7 8">Belongs to the autoinducer synthase family.</text>
</comment>
<dbReference type="Pfam" id="PF00765">
    <property type="entry name" value="Autoind_synth"/>
    <property type="match status" value="1"/>
</dbReference>
<keyword evidence="5 7" id="KW-0071">Autoinducer synthesis</keyword>
<keyword evidence="10" id="KW-1185">Reference proteome</keyword>
<keyword evidence="4 8" id="KW-0949">S-adenosyl-L-methionine</keyword>
<dbReference type="GO" id="GO:0061579">
    <property type="term" value="F:N-acyl homoserine lactone synthase activity"/>
    <property type="evidence" value="ECO:0007669"/>
    <property type="project" value="UniProtKB-UniRule"/>
</dbReference>
<dbReference type="OrthoDB" id="6023281at2"/>
<dbReference type="SUPFAM" id="SSF55729">
    <property type="entry name" value="Acyl-CoA N-acyltransferases (Nat)"/>
    <property type="match status" value="1"/>
</dbReference>
<evidence type="ECO:0000256" key="6">
    <source>
        <dbReference type="ARBA" id="ARBA00048576"/>
    </source>
</evidence>
<reference evidence="10" key="1">
    <citation type="submission" date="2018-09" db="EMBL/GenBank/DDBJ databases">
        <authorList>
            <person name="Zhu H."/>
        </authorList>
    </citation>
    <scope>NUCLEOTIDE SEQUENCE [LARGE SCALE GENOMIC DNA]</scope>
    <source>
        <strain evidence="10">K1R23-30</strain>
    </source>
</reference>
<dbReference type="EC" id="2.3.1.184" evidence="1 8"/>
<dbReference type="InterPro" id="IPR018311">
    <property type="entry name" value="Autoind_synth_CS"/>
</dbReference>
<accession>A0A3A3FFH7</accession>
<dbReference type="RefSeq" id="WP_119771991.1">
    <property type="nucleotide sequence ID" value="NZ_QYUO01000003.1"/>
</dbReference>
<dbReference type="PANTHER" id="PTHR39322:SF1">
    <property type="entry name" value="ISOVALERYL-HOMOSERINE LACTONE SYNTHASE"/>
    <property type="match status" value="1"/>
</dbReference>
<keyword evidence="3 8" id="KW-0808">Transferase</keyword>
<dbReference type="InterPro" id="IPR001690">
    <property type="entry name" value="Autoind_synthase"/>
</dbReference>
<dbReference type="PROSITE" id="PS00949">
    <property type="entry name" value="AUTOINDUCER_SYNTH_1"/>
    <property type="match status" value="1"/>
</dbReference>
<dbReference type="AlphaFoldDB" id="A0A3A3FFH7"/>
<evidence type="ECO:0000256" key="2">
    <source>
        <dbReference type="ARBA" id="ARBA00022654"/>
    </source>
</evidence>
<comment type="catalytic activity">
    <reaction evidence="6 8">
        <text>a fatty acyl-[ACP] + S-adenosyl-L-methionine = an N-acyl-L-homoserine lactone + S-methyl-5'-thioadenosine + holo-[ACP] + H(+)</text>
        <dbReference type="Rhea" id="RHEA:10096"/>
        <dbReference type="Rhea" id="RHEA-COMP:9685"/>
        <dbReference type="Rhea" id="RHEA-COMP:14125"/>
        <dbReference type="ChEBI" id="CHEBI:15378"/>
        <dbReference type="ChEBI" id="CHEBI:17509"/>
        <dbReference type="ChEBI" id="CHEBI:55474"/>
        <dbReference type="ChEBI" id="CHEBI:59789"/>
        <dbReference type="ChEBI" id="CHEBI:64479"/>
        <dbReference type="ChEBI" id="CHEBI:138651"/>
        <dbReference type="EC" id="2.3.1.184"/>
    </reaction>
</comment>
<evidence type="ECO:0000256" key="7">
    <source>
        <dbReference type="PROSITE-ProRule" id="PRU00533"/>
    </source>
</evidence>
<evidence type="ECO:0000256" key="3">
    <source>
        <dbReference type="ARBA" id="ARBA00022679"/>
    </source>
</evidence>
<dbReference type="GO" id="GO:0007165">
    <property type="term" value="P:signal transduction"/>
    <property type="evidence" value="ECO:0007669"/>
    <property type="project" value="TreeGrafter"/>
</dbReference>
<dbReference type="PRINTS" id="PR01549">
    <property type="entry name" value="AUTOINDCRSYN"/>
</dbReference>
<evidence type="ECO:0000256" key="8">
    <source>
        <dbReference type="RuleBase" id="RU361135"/>
    </source>
</evidence>
<protein>
    <recommendedName>
        <fullName evidence="1 8">Acyl-homoserine-lactone synthase</fullName>
        <ecNumber evidence="1 8">2.3.1.184</ecNumber>
    </recommendedName>
    <alternativeName>
        <fullName evidence="8">Autoinducer synthesis protein</fullName>
    </alternativeName>
</protein>
<proteinExistence type="inferred from homology"/>
<dbReference type="PROSITE" id="PS51187">
    <property type="entry name" value="AUTOINDUCER_SYNTH_2"/>
    <property type="match status" value="1"/>
</dbReference>
<evidence type="ECO:0000313" key="9">
    <source>
        <dbReference type="EMBL" id="RJF92106.1"/>
    </source>
</evidence>
<dbReference type="Gene3D" id="3.40.630.30">
    <property type="match status" value="1"/>
</dbReference>
<dbReference type="GO" id="GO:0009372">
    <property type="term" value="P:quorum sensing"/>
    <property type="evidence" value="ECO:0007669"/>
    <property type="project" value="UniProtKB-UniRule"/>
</dbReference>
<name>A0A3A3FFH7_9BURK</name>
<comment type="caution">
    <text evidence="9">The sequence shown here is derived from an EMBL/GenBank/DDBJ whole genome shotgun (WGS) entry which is preliminary data.</text>
</comment>
<gene>
    <name evidence="9" type="ORF">D3871_26025</name>
</gene>
<dbReference type="Proteomes" id="UP000265955">
    <property type="component" value="Unassembled WGS sequence"/>
</dbReference>
<evidence type="ECO:0000256" key="4">
    <source>
        <dbReference type="ARBA" id="ARBA00022691"/>
    </source>
</evidence>
<keyword evidence="2 7" id="KW-0673">Quorum sensing</keyword>
<sequence>MQTIIGRSKEFSPALERALAEYRHKIFIERLGWPLPVADGVERDQFDNPDTVYVMTREPEGAICGCARLLPTTEPYLLSDVFPHLMGGVPVPHSPDVWELSRFAAAAIDPDSSFDTAGNTRSLLAAAVKCAAERGAKRLVTVSPLGIERLLHRMGVHAHRAGPPMLADNKPIFACWIEIDERTLNALGVVVAKVKHADYQERMIAPMLTARAKVMIGSRVLFPQFVE</sequence>
<evidence type="ECO:0000313" key="10">
    <source>
        <dbReference type="Proteomes" id="UP000265955"/>
    </source>
</evidence>
<dbReference type="InterPro" id="IPR016181">
    <property type="entry name" value="Acyl_CoA_acyltransferase"/>
</dbReference>
<evidence type="ECO:0000256" key="1">
    <source>
        <dbReference type="ARBA" id="ARBA00012340"/>
    </source>
</evidence>
<organism evidence="9 10">
    <name type="scientific">Noviherbaspirillum saxi</name>
    <dbReference type="NCBI Taxonomy" id="2320863"/>
    <lineage>
        <taxon>Bacteria</taxon>
        <taxon>Pseudomonadati</taxon>
        <taxon>Pseudomonadota</taxon>
        <taxon>Betaproteobacteria</taxon>
        <taxon>Burkholderiales</taxon>
        <taxon>Oxalobacteraceae</taxon>
        <taxon>Noviherbaspirillum</taxon>
    </lineage>
</organism>
<evidence type="ECO:0000256" key="5">
    <source>
        <dbReference type="ARBA" id="ARBA00022929"/>
    </source>
</evidence>
<dbReference type="PANTHER" id="PTHR39322">
    <property type="entry name" value="ACYL-HOMOSERINE-LACTONE SYNTHASE"/>
    <property type="match status" value="1"/>
</dbReference>
<dbReference type="EMBL" id="QYUO01000003">
    <property type="protein sequence ID" value="RJF92106.1"/>
    <property type="molecule type" value="Genomic_DNA"/>
</dbReference>